<name>A0A1A2ZKQ3_9MYCO</name>
<accession>A0A1A2ZKQ3</accession>
<dbReference type="Proteomes" id="UP000093592">
    <property type="component" value="Unassembled WGS sequence"/>
</dbReference>
<sequence>MNHDDLIQLRLVAGSYPAGSGKGCAMNAISYINGDTEITDFPDCSARPLAAFVQWCNDLLAGPGGFLSREDGAVALDLGWQTVGTAEVADTVIHAWVAELLDNPVWGVIRYAEDDAAQAISDIAKLHRQVASGDTPPVAAWGAAHRAAYAASRATKRMLNAAELYALRAAYQSTAPIDAEHLKTLDAVTGNALRAHSVVVGSTDCSHAVDLARCAIRSWRALAGLAGDVRYRVRLSA</sequence>
<dbReference type="RefSeq" id="WP_065013421.1">
    <property type="nucleotide sequence ID" value="NZ_LZKJ01000054.1"/>
</dbReference>
<evidence type="ECO:0000313" key="2">
    <source>
        <dbReference type="Proteomes" id="UP000093592"/>
    </source>
</evidence>
<dbReference type="AlphaFoldDB" id="A0A1A2ZKQ3"/>
<comment type="caution">
    <text evidence="1">The sequence shown here is derived from an EMBL/GenBank/DDBJ whole genome shotgun (WGS) entry which is preliminary data.</text>
</comment>
<gene>
    <name evidence="1" type="ORF">A5707_15370</name>
</gene>
<dbReference type="OrthoDB" id="4738413at2"/>
<evidence type="ECO:0000313" key="1">
    <source>
        <dbReference type="EMBL" id="OBI50062.1"/>
    </source>
</evidence>
<proteinExistence type="predicted"/>
<reference evidence="2" key="1">
    <citation type="submission" date="2016-06" db="EMBL/GenBank/DDBJ databases">
        <authorList>
            <person name="Sutton G."/>
            <person name="Brinkac L."/>
            <person name="Sanka R."/>
            <person name="Adams M."/>
            <person name="Lau E."/>
            <person name="Sam S."/>
            <person name="Sreng N."/>
            <person name="Him V."/>
            <person name="Kerleguer A."/>
            <person name="Cheng S."/>
        </authorList>
    </citation>
    <scope>NUCLEOTIDE SEQUENCE [LARGE SCALE GENOMIC DNA]</scope>
    <source>
        <strain evidence="2">E861</strain>
    </source>
</reference>
<dbReference type="EMBL" id="LZKJ01000054">
    <property type="protein sequence ID" value="OBI50062.1"/>
    <property type="molecule type" value="Genomic_DNA"/>
</dbReference>
<organism evidence="1 2">
    <name type="scientific">Mycobacterium kyorinense</name>
    <dbReference type="NCBI Taxonomy" id="487514"/>
    <lineage>
        <taxon>Bacteria</taxon>
        <taxon>Bacillati</taxon>
        <taxon>Actinomycetota</taxon>
        <taxon>Actinomycetes</taxon>
        <taxon>Mycobacteriales</taxon>
        <taxon>Mycobacteriaceae</taxon>
        <taxon>Mycobacterium</taxon>
    </lineage>
</organism>
<protein>
    <submittedName>
        <fullName evidence="1">Uncharacterized protein</fullName>
    </submittedName>
</protein>